<dbReference type="KEGG" id="fcy:FRACYDRAFT_251413"/>
<evidence type="ECO:0000313" key="4">
    <source>
        <dbReference type="Proteomes" id="UP000095751"/>
    </source>
</evidence>
<keyword evidence="1" id="KW-0479">Metal-binding</keyword>
<dbReference type="SMART" id="SM00184">
    <property type="entry name" value="RING"/>
    <property type="match status" value="1"/>
</dbReference>
<organism evidence="3 4">
    <name type="scientific">Fragilariopsis cylindrus CCMP1102</name>
    <dbReference type="NCBI Taxonomy" id="635003"/>
    <lineage>
        <taxon>Eukaryota</taxon>
        <taxon>Sar</taxon>
        <taxon>Stramenopiles</taxon>
        <taxon>Ochrophyta</taxon>
        <taxon>Bacillariophyta</taxon>
        <taxon>Bacillariophyceae</taxon>
        <taxon>Bacillariophycidae</taxon>
        <taxon>Bacillariales</taxon>
        <taxon>Bacillariaceae</taxon>
        <taxon>Fragilariopsis</taxon>
    </lineage>
</organism>
<feature type="domain" description="RING-type" evidence="2">
    <location>
        <begin position="156"/>
        <end position="215"/>
    </location>
</feature>
<dbReference type="GO" id="GO:0008270">
    <property type="term" value="F:zinc ion binding"/>
    <property type="evidence" value="ECO:0007669"/>
    <property type="project" value="UniProtKB-KW"/>
</dbReference>
<keyword evidence="1" id="KW-0863">Zinc-finger</keyword>
<dbReference type="InParanoid" id="A0A1E7EN02"/>
<keyword evidence="4" id="KW-1185">Reference proteome</keyword>
<name>A0A1E7EN02_9STRA</name>
<gene>
    <name evidence="3" type="ORF">FRACYDRAFT_251413</name>
</gene>
<dbReference type="Gene3D" id="3.30.40.10">
    <property type="entry name" value="Zinc/RING finger domain, C3HC4 (zinc finger)"/>
    <property type="match status" value="1"/>
</dbReference>
<dbReference type="SUPFAM" id="SSF57850">
    <property type="entry name" value="RING/U-box"/>
    <property type="match status" value="1"/>
</dbReference>
<dbReference type="PROSITE" id="PS50089">
    <property type="entry name" value="ZF_RING_2"/>
    <property type="match status" value="1"/>
</dbReference>
<dbReference type="InterPro" id="IPR001841">
    <property type="entry name" value="Znf_RING"/>
</dbReference>
<dbReference type="EMBL" id="KV784387">
    <property type="protein sequence ID" value="OEU07281.1"/>
    <property type="molecule type" value="Genomic_DNA"/>
</dbReference>
<accession>A0A1E7EN02</accession>
<dbReference type="Pfam" id="PF13639">
    <property type="entry name" value="zf-RING_2"/>
    <property type="match status" value="1"/>
</dbReference>
<dbReference type="AlphaFoldDB" id="A0A1E7EN02"/>
<sequence length="261" mass="29465">MFGHGGCTVVAATVQDEEDNNEASLTEKIQKLSTDDRYQYYNEVFNKTGNQIELSSNQIITVNNGNNDGEGKLKLDIDDDDEEEPSVYLSLGSVWNSMERRSSIILKNAFQTKKAATVADCSGKDDTVVGVDDKQNKNNTKSVNGNSKNNIVSGNCVICFENLKEGDTIVYNSETKNCPHIYHKECMVDYLVRRKIFKKQIKKDEEANPLCPTCRQTFCKLTSLDDVTVLSKDSKDFDTSEEQQQREHHTTFQVIYIVDDV</sequence>
<evidence type="ECO:0000256" key="1">
    <source>
        <dbReference type="PROSITE-ProRule" id="PRU00175"/>
    </source>
</evidence>
<keyword evidence="1" id="KW-0862">Zinc</keyword>
<evidence type="ECO:0000313" key="3">
    <source>
        <dbReference type="EMBL" id="OEU07281.1"/>
    </source>
</evidence>
<proteinExistence type="predicted"/>
<dbReference type="InterPro" id="IPR013083">
    <property type="entry name" value="Znf_RING/FYVE/PHD"/>
</dbReference>
<dbReference type="OrthoDB" id="48902at2759"/>
<evidence type="ECO:0000259" key="2">
    <source>
        <dbReference type="PROSITE" id="PS50089"/>
    </source>
</evidence>
<dbReference type="Proteomes" id="UP000095751">
    <property type="component" value="Unassembled WGS sequence"/>
</dbReference>
<protein>
    <recommendedName>
        <fullName evidence="2">RING-type domain-containing protein</fullName>
    </recommendedName>
</protein>
<reference evidence="3 4" key="1">
    <citation type="submission" date="2016-09" db="EMBL/GenBank/DDBJ databases">
        <title>Extensive genetic diversity and differential bi-allelic expression allows diatom success in the polar Southern Ocean.</title>
        <authorList>
            <consortium name="DOE Joint Genome Institute"/>
            <person name="Mock T."/>
            <person name="Otillar R.P."/>
            <person name="Strauss J."/>
            <person name="Dupont C."/>
            <person name="Frickenhaus S."/>
            <person name="Maumus F."/>
            <person name="Mcmullan M."/>
            <person name="Sanges R."/>
            <person name="Schmutz J."/>
            <person name="Toseland A."/>
            <person name="Valas R."/>
            <person name="Veluchamy A."/>
            <person name="Ward B.J."/>
            <person name="Allen A."/>
            <person name="Barry K."/>
            <person name="Falciatore A."/>
            <person name="Ferrante M."/>
            <person name="Fortunato A.E."/>
            <person name="Gloeckner G."/>
            <person name="Gruber A."/>
            <person name="Hipkin R."/>
            <person name="Janech M."/>
            <person name="Kroth P."/>
            <person name="Leese F."/>
            <person name="Lindquist E."/>
            <person name="Lyon B.R."/>
            <person name="Martin J."/>
            <person name="Mayer C."/>
            <person name="Parker M."/>
            <person name="Quesneville H."/>
            <person name="Raymond J."/>
            <person name="Uhlig C."/>
            <person name="Valentin K.U."/>
            <person name="Worden A.Z."/>
            <person name="Armbrust E.V."/>
            <person name="Bowler C."/>
            <person name="Green B."/>
            <person name="Moulton V."/>
            <person name="Van Oosterhout C."/>
            <person name="Grigoriev I."/>
        </authorList>
    </citation>
    <scope>NUCLEOTIDE SEQUENCE [LARGE SCALE GENOMIC DNA]</scope>
    <source>
        <strain evidence="3 4">CCMP1102</strain>
    </source>
</reference>